<feature type="region of interest" description="Disordered" evidence="1">
    <location>
        <begin position="361"/>
        <end position="413"/>
    </location>
</feature>
<feature type="region of interest" description="Disordered" evidence="1">
    <location>
        <begin position="57"/>
        <end position="86"/>
    </location>
</feature>
<evidence type="ECO:0000313" key="3">
    <source>
        <dbReference type="EMBL" id="CEJ54300.1"/>
    </source>
</evidence>
<feature type="compositionally biased region" description="Basic and acidic residues" evidence="1">
    <location>
        <begin position="576"/>
        <end position="587"/>
    </location>
</feature>
<feature type="region of interest" description="Disordered" evidence="1">
    <location>
        <begin position="654"/>
        <end position="688"/>
    </location>
</feature>
<keyword evidence="4" id="KW-1185">Reference proteome</keyword>
<dbReference type="InterPro" id="IPR023393">
    <property type="entry name" value="START-like_dom_sf"/>
</dbReference>
<name>A0A0F7TD01_PENBI</name>
<feature type="region of interest" description="Disordered" evidence="1">
    <location>
        <begin position="442"/>
        <end position="511"/>
    </location>
</feature>
<dbReference type="Pfam" id="PF11274">
    <property type="entry name" value="DUF3074"/>
    <property type="match status" value="1"/>
</dbReference>
<feature type="compositionally biased region" description="Basic and acidic residues" evidence="1">
    <location>
        <begin position="662"/>
        <end position="688"/>
    </location>
</feature>
<dbReference type="AlphaFoldDB" id="A0A0F7TD01"/>
<feature type="region of interest" description="Disordered" evidence="1">
    <location>
        <begin position="538"/>
        <end position="634"/>
    </location>
</feature>
<protein>
    <recommendedName>
        <fullName evidence="2">DUF3074 domain-containing protein</fullName>
    </recommendedName>
</protein>
<dbReference type="InterPro" id="IPR024500">
    <property type="entry name" value="DUF3074"/>
</dbReference>
<dbReference type="EMBL" id="CDHK01000001">
    <property type="protein sequence ID" value="CEJ54300.1"/>
    <property type="molecule type" value="Genomic_DNA"/>
</dbReference>
<dbReference type="OrthoDB" id="5403181at2759"/>
<feature type="compositionally biased region" description="Polar residues" evidence="1">
    <location>
        <begin position="468"/>
        <end position="479"/>
    </location>
</feature>
<organism evidence="3 4">
    <name type="scientific">Penicillium brasilianum</name>
    <dbReference type="NCBI Taxonomy" id="104259"/>
    <lineage>
        <taxon>Eukaryota</taxon>
        <taxon>Fungi</taxon>
        <taxon>Dikarya</taxon>
        <taxon>Ascomycota</taxon>
        <taxon>Pezizomycotina</taxon>
        <taxon>Eurotiomycetes</taxon>
        <taxon>Eurotiomycetidae</taxon>
        <taxon>Eurotiales</taxon>
        <taxon>Aspergillaceae</taxon>
        <taxon>Penicillium</taxon>
    </lineage>
</organism>
<reference evidence="4" key="1">
    <citation type="journal article" date="2015" name="Genome Announc.">
        <title>Draft genome sequence of the fungus Penicillium brasilianum MG11.</title>
        <authorList>
            <person name="Horn F."/>
            <person name="Linde J."/>
            <person name="Mattern D.J."/>
            <person name="Walther G."/>
            <person name="Guthke R."/>
            <person name="Brakhage A.A."/>
            <person name="Valiante V."/>
        </authorList>
    </citation>
    <scope>NUCLEOTIDE SEQUENCE [LARGE SCALE GENOMIC DNA]</scope>
    <source>
        <strain evidence="4">MG11</strain>
    </source>
</reference>
<feature type="compositionally biased region" description="Polar residues" evidence="1">
    <location>
        <begin position="487"/>
        <end position="498"/>
    </location>
</feature>
<dbReference type="InterPro" id="IPR051213">
    <property type="entry name" value="START_lipid_transfer"/>
</dbReference>
<dbReference type="Gene3D" id="3.30.530.20">
    <property type="match status" value="1"/>
</dbReference>
<feature type="compositionally biased region" description="Polar residues" evidence="1">
    <location>
        <begin position="60"/>
        <end position="72"/>
    </location>
</feature>
<proteinExistence type="predicted"/>
<feature type="region of interest" description="Disordered" evidence="1">
    <location>
        <begin position="266"/>
        <end position="297"/>
    </location>
</feature>
<evidence type="ECO:0000259" key="2">
    <source>
        <dbReference type="Pfam" id="PF11274"/>
    </source>
</evidence>
<accession>A0A0F7TD01</accession>
<feature type="domain" description="DUF3074" evidence="2">
    <location>
        <begin position="122"/>
        <end position="359"/>
    </location>
</feature>
<feature type="compositionally biased region" description="Basic and acidic residues" evidence="1">
    <location>
        <begin position="538"/>
        <end position="560"/>
    </location>
</feature>
<feature type="compositionally biased region" description="Polar residues" evidence="1">
    <location>
        <begin position="561"/>
        <end position="571"/>
    </location>
</feature>
<evidence type="ECO:0000313" key="4">
    <source>
        <dbReference type="Proteomes" id="UP000042958"/>
    </source>
</evidence>
<feature type="compositionally biased region" description="Low complexity" evidence="1">
    <location>
        <begin position="589"/>
        <end position="620"/>
    </location>
</feature>
<dbReference type="PANTHER" id="PTHR19308">
    <property type="entry name" value="PHOSPHATIDYLCHOLINE TRANSFER PROTEIN"/>
    <property type="match status" value="1"/>
</dbReference>
<dbReference type="PANTHER" id="PTHR19308:SF14">
    <property type="entry name" value="START DOMAIN-CONTAINING PROTEIN"/>
    <property type="match status" value="1"/>
</dbReference>
<dbReference type="STRING" id="104259.A0A0F7TD01"/>
<gene>
    <name evidence="3" type="ORF">PMG11_00619</name>
</gene>
<evidence type="ECO:0000256" key="1">
    <source>
        <dbReference type="SAM" id="MobiDB-lite"/>
    </source>
</evidence>
<dbReference type="SUPFAM" id="SSF55961">
    <property type="entry name" value="Bet v1-like"/>
    <property type="match status" value="1"/>
</dbReference>
<sequence length="729" mass="79714">MAALHDALQILLPTSWDQVPQSPDALREYVREIFKSGRLIGESLPDPPPYDREEYHELESQATNSRSSTRIAPSSARVGETDSEITSIQKQWGKPIKMGGAKDNPLGLHVWKLSSNDGKGSWFGRRSIHDGLPFSRWRKKLSSEYEETLKVNRRKIEKGETPNHCIRGIGAEEKVESVEVKDEDGSVLGQVTVYHVSAQFPKPTAPRDFVAMIITSDVGLQIGGTKQPGRSWMMISKPCDHPDVPHKNGYTRGEYESVELIREIPRVTSSSSSSSKGALEKSKEDGSTAISSSKADNHIGDALIEGGVDATDNEEEETNPVEWIMVTRSDPGGNIPRWMVDKGTPKSVGVDAAKFVNWAVEDDKPQKHGKRIAASPTGSPGVQPRESTEEPISDEGSLSDSDTDSVETDTQSHHGLIASVTGLLNSGLERFAPQAFFDYVPHHGTDPGHSANNVGVPEEENNQDEHSAPQSKSSISSGTKPRDTLPDQVSLSSVQSGLGTPALDDIPQNDLPPAELMQIAKAGKLTSHEKDLAKLALRKREIDAKLETVRSELDKLHIPERSSTSTPSRGISNDVDSDKSVLPKRTAENSTSTPTSSSGTQQSKKSNGSGDGSPGDTPSSERTQKPEPPAHIHKAAAQLFHEESKLLKQLRKIEGSQLKVASKIETRQRKQVERSEKSKSKSENETLRQEVKDLKKEISQLRAEREKWVDLVSSLQAENKKLAGKEESS</sequence>
<dbReference type="Proteomes" id="UP000042958">
    <property type="component" value="Unassembled WGS sequence"/>
</dbReference>